<keyword evidence="2" id="KW-1185">Reference proteome</keyword>
<dbReference type="InterPro" id="IPR011990">
    <property type="entry name" value="TPR-like_helical_dom_sf"/>
</dbReference>
<evidence type="ECO:0000313" key="1">
    <source>
        <dbReference type="EMBL" id="MXO63668.1"/>
    </source>
</evidence>
<name>A0A844YKW8_9SPHN</name>
<evidence type="ECO:0000313" key="2">
    <source>
        <dbReference type="Proteomes" id="UP000445582"/>
    </source>
</evidence>
<dbReference type="Pfam" id="PF13428">
    <property type="entry name" value="TPR_14"/>
    <property type="match status" value="1"/>
</dbReference>
<dbReference type="SUPFAM" id="SSF48452">
    <property type="entry name" value="TPR-like"/>
    <property type="match status" value="1"/>
</dbReference>
<gene>
    <name evidence="1" type="ORF">GRI48_11660</name>
</gene>
<dbReference type="Gene3D" id="1.25.40.10">
    <property type="entry name" value="Tetratricopeptide repeat domain"/>
    <property type="match status" value="1"/>
</dbReference>
<organism evidence="1 2">
    <name type="scientific">Qipengyuania oceanensis</name>
    <dbReference type="NCBI Taxonomy" id="1463597"/>
    <lineage>
        <taxon>Bacteria</taxon>
        <taxon>Pseudomonadati</taxon>
        <taxon>Pseudomonadota</taxon>
        <taxon>Alphaproteobacteria</taxon>
        <taxon>Sphingomonadales</taxon>
        <taxon>Erythrobacteraceae</taxon>
        <taxon>Qipengyuania</taxon>
    </lineage>
</organism>
<reference evidence="1 2" key="1">
    <citation type="submission" date="2019-12" db="EMBL/GenBank/DDBJ databases">
        <title>Genomic-based taxomic classification of the family Erythrobacteraceae.</title>
        <authorList>
            <person name="Xu L."/>
        </authorList>
    </citation>
    <scope>NUCLEOTIDE SEQUENCE [LARGE SCALE GENOMIC DNA]</scope>
    <source>
        <strain evidence="1 2">MCCC 1A09965</strain>
    </source>
</reference>
<dbReference type="Pfam" id="PF14559">
    <property type="entry name" value="TPR_19"/>
    <property type="match status" value="1"/>
</dbReference>
<dbReference type="Proteomes" id="UP000445582">
    <property type="component" value="Unassembled WGS sequence"/>
</dbReference>
<dbReference type="OrthoDB" id="7390129at2"/>
<sequence length="217" mass="22486">MTWLLVGVLALAALVVAHLGLRLPRASMMLFASALLFGLAGYALQGSPAQPAAPSLTRVVAAEDGEALVAARREVFDTGQQPARYIVVADAFARRGQYADAAQMLRGAVAEQPGNAEAWVALGNALVEHAGGQLTPAAIEAFGRAEAARPDHPGAGYFLGIALIRSGRIDAARDLWAQMLAATPADAPWRAALADRLARLDAMIGQMAAQAAGQAPD</sequence>
<accession>A0A844YKW8</accession>
<dbReference type="EMBL" id="WTYN01000002">
    <property type="protein sequence ID" value="MXO63668.1"/>
    <property type="molecule type" value="Genomic_DNA"/>
</dbReference>
<comment type="caution">
    <text evidence="1">The sequence shown here is derived from an EMBL/GenBank/DDBJ whole genome shotgun (WGS) entry which is preliminary data.</text>
</comment>
<dbReference type="RefSeq" id="WP_160676256.1">
    <property type="nucleotide sequence ID" value="NZ_WTYN01000002.1"/>
</dbReference>
<protein>
    <submittedName>
        <fullName evidence="1">Tetratricopeptide repeat protein</fullName>
    </submittedName>
</protein>
<dbReference type="AlphaFoldDB" id="A0A844YKW8"/>
<proteinExistence type="predicted"/>